<dbReference type="Gene3D" id="2.10.110.10">
    <property type="entry name" value="Cysteine Rich Protein"/>
    <property type="match status" value="1"/>
</dbReference>
<dbReference type="PROSITE" id="PS50023">
    <property type="entry name" value="LIM_DOMAIN_2"/>
    <property type="match status" value="1"/>
</dbReference>
<dbReference type="InterPro" id="IPR001781">
    <property type="entry name" value="Znf_LIM"/>
</dbReference>
<keyword evidence="2 4" id="KW-0862">Zinc</keyword>
<gene>
    <name evidence="8" type="primary">STRADA</name>
</gene>
<keyword evidence="3 4" id="KW-0440">LIM domain</keyword>
<dbReference type="Ensembl" id="ENSFALT00000043473.1">
    <property type="protein sequence ID" value="ENSFALP00000017678.1"/>
    <property type="gene ID" value="ENSFALG00000004644.2"/>
</dbReference>
<feature type="region of interest" description="Disordered" evidence="5">
    <location>
        <begin position="194"/>
        <end position="214"/>
    </location>
</feature>
<evidence type="ECO:0000313" key="9">
    <source>
        <dbReference type="Proteomes" id="UP000016665"/>
    </source>
</evidence>
<reference evidence="8 9" key="1">
    <citation type="journal article" date="2012" name="Nature">
        <title>The genomic landscape of species divergence in Ficedula flycatchers.</title>
        <authorList>
            <person name="Ellegren H."/>
            <person name="Smeds L."/>
            <person name="Burri R."/>
            <person name="Olason P.I."/>
            <person name="Backstrom N."/>
            <person name="Kawakami T."/>
            <person name="Kunstner A."/>
            <person name="Makinen H."/>
            <person name="Nadachowska-Brzyska K."/>
            <person name="Qvarnstrom A."/>
            <person name="Uebbing S."/>
            <person name="Wolf J.B."/>
        </authorList>
    </citation>
    <scope>NUCLEOTIDE SEQUENCE [LARGE SCALE GENOMIC DNA]</scope>
</reference>
<sequence length="317" mass="35055">MIFVMFSCTICIWTAKSSFCRACVGTGTMKRGLECLELDSLMLLLHLQVMKQQKLFVGSLGAQRWAHPVESENPSGWRSSLRSQCPPIPPALPRPPLTPVPRSFKALQVWGLWHGKCQCRLCSTSPSVAAQRDSGCWLCCLCHPHCLVWSKTTTEPCRCCKSSVLGPSTENIELQTSGSGLNIREGTGAMFQATGAASPSPAHEAKNSSGGSTVQRSKSFSLKAQVKEICTACQKTVYPMERLVADKFIFHNSCFCCKHCHTKLSLGSYAALHGEFYCKPHFQQLFKSKGNYDEGFGRRQHKELWVHKELESGTKSA</sequence>
<dbReference type="FunFam" id="2.10.110.10:FF:000002">
    <property type="entry name" value="LIM domain and actin-binding 1"/>
    <property type="match status" value="1"/>
</dbReference>
<dbReference type="Proteomes" id="UP000016665">
    <property type="component" value="Chromosome 27"/>
</dbReference>
<keyword evidence="1 4" id="KW-0479">Metal-binding</keyword>
<name>A0A803V4M2_FICAL</name>
<feature type="signal peptide" evidence="6">
    <location>
        <begin position="1"/>
        <end position="22"/>
    </location>
</feature>
<keyword evidence="9" id="KW-1185">Reference proteome</keyword>
<feature type="domain" description="LIM zinc-binding" evidence="7">
    <location>
        <begin position="228"/>
        <end position="288"/>
    </location>
</feature>
<keyword evidence="6" id="KW-0732">Signal</keyword>
<evidence type="ECO:0000256" key="1">
    <source>
        <dbReference type="ARBA" id="ARBA00022723"/>
    </source>
</evidence>
<organism evidence="8 9">
    <name type="scientific">Ficedula albicollis</name>
    <name type="common">Collared flycatcher</name>
    <name type="synonym">Muscicapa albicollis</name>
    <dbReference type="NCBI Taxonomy" id="59894"/>
    <lineage>
        <taxon>Eukaryota</taxon>
        <taxon>Metazoa</taxon>
        <taxon>Chordata</taxon>
        <taxon>Craniata</taxon>
        <taxon>Vertebrata</taxon>
        <taxon>Euteleostomi</taxon>
        <taxon>Archelosauria</taxon>
        <taxon>Archosauria</taxon>
        <taxon>Dinosauria</taxon>
        <taxon>Saurischia</taxon>
        <taxon>Theropoda</taxon>
        <taxon>Coelurosauria</taxon>
        <taxon>Aves</taxon>
        <taxon>Neognathae</taxon>
        <taxon>Neoaves</taxon>
        <taxon>Telluraves</taxon>
        <taxon>Australaves</taxon>
        <taxon>Passeriformes</taxon>
        <taxon>Muscicapidae</taxon>
        <taxon>Ficedula</taxon>
    </lineage>
</organism>
<reference evidence="8" key="2">
    <citation type="submission" date="2025-08" db="UniProtKB">
        <authorList>
            <consortium name="Ensembl"/>
        </authorList>
    </citation>
    <scope>IDENTIFICATION</scope>
</reference>
<feature type="chain" id="PRO_5032859207" evidence="6">
    <location>
        <begin position="23"/>
        <end position="317"/>
    </location>
</feature>
<evidence type="ECO:0000256" key="5">
    <source>
        <dbReference type="SAM" id="MobiDB-lite"/>
    </source>
</evidence>
<accession>A0A803V4M2</accession>
<protein>
    <submittedName>
        <fullName evidence="8">STE20 related adaptor alpha</fullName>
    </submittedName>
</protein>
<dbReference type="SMART" id="SM00132">
    <property type="entry name" value="LIM"/>
    <property type="match status" value="1"/>
</dbReference>
<reference evidence="8" key="3">
    <citation type="submission" date="2025-09" db="UniProtKB">
        <authorList>
            <consortium name="Ensembl"/>
        </authorList>
    </citation>
    <scope>IDENTIFICATION</scope>
</reference>
<dbReference type="GO" id="GO:0046872">
    <property type="term" value="F:metal ion binding"/>
    <property type="evidence" value="ECO:0007669"/>
    <property type="project" value="UniProtKB-KW"/>
</dbReference>
<dbReference type="AlphaFoldDB" id="A0A803V4M2"/>
<dbReference type="KEGG" id="fab:101814188"/>
<evidence type="ECO:0000256" key="3">
    <source>
        <dbReference type="ARBA" id="ARBA00023038"/>
    </source>
</evidence>
<dbReference type="GeneTree" id="ENSGT00940000158827"/>
<evidence type="ECO:0000256" key="2">
    <source>
        <dbReference type="ARBA" id="ARBA00022833"/>
    </source>
</evidence>
<dbReference type="OrthoDB" id="6129702at2759"/>
<dbReference type="PANTHER" id="PTHR24206">
    <property type="entry name" value="OS06G0237300 PROTEIN"/>
    <property type="match status" value="1"/>
</dbReference>
<dbReference type="SUPFAM" id="SSF57716">
    <property type="entry name" value="Glucocorticoid receptor-like (DNA-binding domain)"/>
    <property type="match status" value="2"/>
</dbReference>
<dbReference type="InterPro" id="IPR044115">
    <property type="entry name" value="LIM_LIMD2"/>
</dbReference>
<proteinExistence type="predicted"/>
<evidence type="ECO:0000259" key="7">
    <source>
        <dbReference type="PROSITE" id="PS50023"/>
    </source>
</evidence>
<dbReference type="PROSITE" id="PS00478">
    <property type="entry name" value="LIM_DOMAIN_1"/>
    <property type="match status" value="1"/>
</dbReference>
<dbReference type="CDD" id="cd09486">
    <property type="entry name" value="LIM_Eplin_like_1"/>
    <property type="match status" value="1"/>
</dbReference>
<dbReference type="Pfam" id="PF00412">
    <property type="entry name" value="LIM"/>
    <property type="match status" value="1"/>
</dbReference>
<evidence type="ECO:0000256" key="6">
    <source>
        <dbReference type="SAM" id="SignalP"/>
    </source>
</evidence>
<evidence type="ECO:0000313" key="8">
    <source>
        <dbReference type="Ensembl" id="ENSFALP00000017678.1"/>
    </source>
</evidence>
<evidence type="ECO:0000256" key="4">
    <source>
        <dbReference type="PROSITE-ProRule" id="PRU00125"/>
    </source>
</evidence>